<evidence type="ECO:0000313" key="1">
    <source>
        <dbReference type="EMBL" id="CAB4890650.1"/>
    </source>
</evidence>
<organism evidence="1">
    <name type="scientific">freshwater metagenome</name>
    <dbReference type="NCBI Taxonomy" id="449393"/>
    <lineage>
        <taxon>unclassified sequences</taxon>
        <taxon>metagenomes</taxon>
        <taxon>ecological metagenomes</taxon>
    </lineage>
</organism>
<reference evidence="1" key="1">
    <citation type="submission" date="2020-05" db="EMBL/GenBank/DDBJ databases">
        <authorList>
            <person name="Chiriac C."/>
            <person name="Salcher M."/>
            <person name="Ghai R."/>
            <person name="Kavagutti S V."/>
        </authorList>
    </citation>
    <scope>NUCLEOTIDE SEQUENCE</scope>
</reference>
<dbReference type="AlphaFoldDB" id="A0A6J7FCF0"/>
<name>A0A6J7FCF0_9ZZZZ</name>
<sequence>MTYAMISSEKPKASETASTFASLLAIRIAVPGPPSISTVVPKASAPRIRALFCITAPSSRLVLVVDR</sequence>
<accession>A0A6J7FCF0</accession>
<proteinExistence type="predicted"/>
<gene>
    <name evidence="1" type="ORF">UFOPK3376_02801</name>
</gene>
<protein>
    <submittedName>
        <fullName evidence="1">Unannotated protein</fullName>
    </submittedName>
</protein>
<dbReference type="EMBL" id="CAFBLP010000106">
    <property type="protein sequence ID" value="CAB4890650.1"/>
    <property type="molecule type" value="Genomic_DNA"/>
</dbReference>